<dbReference type="Proteomes" id="UP001152795">
    <property type="component" value="Unassembled WGS sequence"/>
</dbReference>
<evidence type="ECO:0000313" key="2">
    <source>
        <dbReference type="Proteomes" id="UP001152795"/>
    </source>
</evidence>
<evidence type="ECO:0000313" key="1">
    <source>
        <dbReference type="EMBL" id="CAB4046164.1"/>
    </source>
</evidence>
<feature type="non-terminal residue" evidence="1">
    <location>
        <position position="231"/>
    </location>
</feature>
<accession>A0A6S7KTH2</accession>
<keyword evidence="2" id="KW-1185">Reference proteome</keyword>
<name>A0A6S7KTH2_PARCT</name>
<protein>
    <submittedName>
        <fullName evidence="1">Uncharacterized protein</fullName>
    </submittedName>
</protein>
<dbReference type="EMBL" id="CACRXK020046768">
    <property type="protein sequence ID" value="CAB4046164.1"/>
    <property type="molecule type" value="Genomic_DNA"/>
</dbReference>
<reference evidence="1" key="1">
    <citation type="submission" date="2020-04" db="EMBL/GenBank/DDBJ databases">
        <authorList>
            <person name="Alioto T."/>
            <person name="Alioto T."/>
            <person name="Gomez Garrido J."/>
        </authorList>
    </citation>
    <scope>NUCLEOTIDE SEQUENCE</scope>
    <source>
        <strain evidence="1">A484AB</strain>
    </source>
</reference>
<gene>
    <name evidence="1" type="ORF">PACLA_8A062155</name>
</gene>
<comment type="caution">
    <text evidence="1">The sequence shown here is derived from an EMBL/GenBank/DDBJ whole genome shotgun (WGS) entry which is preliminary data.</text>
</comment>
<sequence>EASNHGDSIFDLDDTTLDTSVKGKLDQINQILVNTTIGETGQATGLTITADAAILLKSLTKGLVITKDGKILGNKGLNIAKFAIINGNIENDGVIDGGVKIGTANNAFPLRSPTANASVTSFTNTGTVSGGFAIAGKQQVKGTPANSNGVDTFKLINKSGGVITGDIALSSTSTDIKFNLENDAGGKISGGAITVTKIDNKGVISPSASGKTITADEIINNGIIATGKKED</sequence>
<proteinExistence type="predicted"/>
<dbReference type="AlphaFoldDB" id="A0A6S7KTH2"/>
<organism evidence="1 2">
    <name type="scientific">Paramuricea clavata</name>
    <name type="common">Red gorgonian</name>
    <name type="synonym">Violescent sea-whip</name>
    <dbReference type="NCBI Taxonomy" id="317549"/>
    <lineage>
        <taxon>Eukaryota</taxon>
        <taxon>Metazoa</taxon>
        <taxon>Cnidaria</taxon>
        <taxon>Anthozoa</taxon>
        <taxon>Octocorallia</taxon>
        <taxon>Malacalcyonacea</taxon>
        <taxon>Plexauridae</taxon>
        <taxon>Paramuricea</taxon>
    </lineage>
</organism>
<feature type="non-terminal residue" evidence="1">
    <location>
        <position position="1"/>
    </location>
</feature>